<feature type="transmembrane region" description="Helical" evidence="1">
    <location>
        <begin position="63"/>
        <end position="82"/>
    </location>
</feature>
<evidence type="ECO:0000256" key="1">
    <source>
        <dbReference type="SAM" id="Phobius"/>
    </source>
</evidence>
<protein>
    <submittedName>
        <fullName evidence="2">Uncharacterized protein</fullName>
    </submittedName>
</protein>
<comment type="caution">
    <text evidence="2">The sequence shown here is derived from an EMBL/GenBank/DDBJ whole genome shotgun (WGS) entry which is preliminary data.</text>
</comment>
<accession>A0ABU6NUC0</accession>
<keyword evidence="1" id="KW-1133">Transmembrane helix</keyword>
<sequence>MSYFYELPYVMADSMWINLELLLVTACISTIIFVLTKNEYVSLLSSAPVFYVTSLLQNTTTHLFFLLAAMVVQTAIIMTMQYQNQKKLIRIEEKQENTI</sequence>
<organism evidence="2 3">
    <name type="scientific">Metabacillus fastidiosus</name>
    <dbReference type="NCBI Taxonomy" id="1458"/>
    <lineage>
        <taxon>Bacteria</taxon>
        <taxon>Bacillati</taxon>
        <taxon>Bacillota</taxon>
        <taxon>Bacilli</taxon>
        <taxon>Bacillales</taxon>
        <taxon>Bacillaceae</taxon>
        <taxon>Metabacillus</taxon>
    </lineage>
</organism>
<evidence type="ECO:0000313" key="2">
    <source>
        <dbReference type="EMBL" id="MED4399962.1"/>
    </source>
</evidence>
<evidence type="ECO:0000313" key="3">
    <source>
        <dbReference type="Proteomes" id="UP001342826"/>
    </source>
</evidence>
<keyword evidence="1" id="KW-0472">Membrane</keyword>
<reference evidence="2 3" key="1">
    <citation type="submission" date="2023-03" db="EMBL/GenBank/DDBJ databases">
        <title>Bacillus Genome Sequencing.</title>
        <authorList>
            <person name="Dunlap C."/>
        </authorList>
    </citation>
    <scope>NUCLEOTIDE SEQUENCE [LARGE SCALE GENOMIC DNA]</scope>
    <source>
        <strain evidence="2 3">NRS-1717</strain>
    </source>
</reference>
<dbReference type="RefSeq" id="WP_066234481.1">
    <property type="nucleotide sequence ID" value="NZ_JARTFQ010000005.1"/>
</dbReference>
<dbReference type="EMBL" id="JARTFS010000001">
    <property type="protein sequence ID" value="MED4399962.1"/>
    <property type="molecule type" value="Genomic_DNA"/>
</dbReference>
<dbReference type="GeneID" id="301142835"/>
<keyword evidence="1" id="KW-0812">Transmembrane</keyword>
<dbReference type="Proteomes" id="UP001342826">
    <property type="component" value="Unassembled WGS sequence"/>
</dbReference>
<keyword evidence="3" id="KW-1185">Reference proteome</keyword>
<gene>
    <name evidence="2" type="ORF">P9271_01120</name>
</gene>
<name>A0ABU6NUC0_9BACI</name>
<proteinExistence type="predicted"/>
<feature type="transmembrane region" description="Helical" evidence="1">
    <location>
        <begin position="15"/>
        <end position="35"/>
    </location>
</feature>